<feature type="compositionally biased region" description="Basic residues" evidence="20">
    <location>
        <begin position="40"/>
        <end position="50"/>
    </location>
</feature>
<dbReference type="Gene3D" id="1.10.760.10">
    <property type="entry name" value="Cytochrome c-like domain"/>
    <property type="match status" value="2"/>
</dbReference>
<evidence type="ECO:0000256" key="16">
    <source>
        <dbReference type="ARBA" id="ARBA00029351"/>
    </source>
</evidence>
<evidence type="ECO:0000256" key="5">
    <source>
        <dbReference type="ARBA" id="ARBA00022475"/>
    </source>
</evidence>
<evidence type="ECO:0000256" key="13">
    <source>
        <dbReference type="ARBA" id="ARBA00022989"/>
    </source>
</evidence>
<evidence type="ECO:0000256" key="15">
    <source>
        <dbReference type="ARBA" id="ARBA00023136"/>
    </source>
</evidence>
<feature type="compositionally biased region" description="Low complexity" evidence="20">
    <location>
        <begin position="30"/>
        <end position="39"/>
    </location>
</feature>
<keyword evidence="12 17" id="KW-0249">Electron transport</keyword>
<evidence type="ECO:0000256" key="12">
    <source>
        <dbReference type="ARBA" id="ARBA00022982"/>
    </source>
</evidence>
<evidence type="ECO:0000256" key="2">
    <source>
        <dbReference type="ARBA" id="ARBA00012951"/>
    </source>
</evidence>
<dbReference type="PANTHER" id="PTHR33751">
    <property type="entry name" value="CBB3-TYPE CYTOCHROME C OXIDASE SUBUNIT FIXP"/>
    <property type="match status" value="1"/>
</dbReference>
<comment type="caution">
    <text evidence="22">The sequence shown here is derived from an EMBL/GenBank/DDBJ whole genome shotgun (WGS) entry which is preliminary data.</text>
</comment>
<feature type="binding site" description="covalent" evidence="18">
    <location>
        <position position="196"/>
    </location>
    <ligand>
        <name>heme c</name>
        <dbReference type="ChEBI" id="CHEBI:61717"/>
        <label>2</label>
    </ligand>
</feature>
<keyword evidence="10" id="KW-0677">Repeat</keyword>
<keyword evidence="6 17" id="KW-0349">Heme</keyword>
<dbReference type="GO" id="GO:0020037">
    <property type="term" value="F:heme binding"/>
    <property type="evidence" value="ECO:0007669"/>
    <property type="project" value="UniProtKB-UniRule"/>
</dbReference>
<evidence type="ECO:0000256" key="19">
    <source>
        <dbReference type="PIRSR" id="PIRSR000007-51"/>
    </source>
</evidence>
<dbReference type="SUPFAM" id="SSF46626">
    <property type="entry name" value="Cytochrome c"/>
    <property type="match status" value="2"/>
</dbReference>
<evidence type="ECO:0000313" key="23">
    <source>
        <dbReference type="Proteomes" id="UP000237752"/>
    </source>
</evidence>
<comment type="catalytic activity">
    <reaction evidence="16 17">
        <text>a quinol + 2 Fe(III)-[cytochrome c](out) = a quinone + 2 Fe(II)-[cytochrome c](out) + 2 H(+)(out)</text>
        <dbReference type="Rhea" id="RHEA:11484"/>
        <dbReference type="Rhea" id="RHEA-COMP:10350"/>
        <dbReference type="Rhea" id="RHEA-COMP:14399"/>
        <dbReference type="ChEBI" id="CHEBI:15378"/>
        <dbReference type="ChEBI" id="CHEBI:24646"/>
        <dbReference type="ChEBI" id="CHEBI:29033"/>
        <dbReference type="ChEBI" id="CHEBI:29034"/>
        <dbReference type="ChEBI" id="CHEBI:132124"/>
        <dbReference type="EC" id="7.1.1.8"/>
    </reaction>
</comment>
<keyword evidence="9 17" id="KW-0479">Metal-binding</keyword>
<dbReference type="InterPro" id="IPR050597">
    <property type="entry name" value="Cytochrome_c_Oxidase_Subunit"/>
</dbReference>
<evidence type="ECO:0000256" key="3">
    <source>
        <dbReference type="ARBA" id="ARBA00017819"/>
    </source>
</evidence>
<feature type="compositionally biased region" description="Polar residues" evidence="20">
    <location>
        <begin position="18"/>
        <end position="29"/>
    </location>
</feature>
<evidence type="ECO:0000256" key="18">
    <source>
        <dbReference type="PIRSR" id="PIRSR000007-50"/>
    </source>
</evidence>
<dbReference type="Proteomes" id="UP000237752">
    <property type="component" value="Unassembled WGS sequence"/>
</dbReference>
<evidence type="ECO:0000256" key="20">
    <source>
        <dbReference type="SAM" id="MobiDB-lite"/>
    </source>
</evidence>
<evidence type="ECO:0000256" key="1">
    <source>
        <dbReference type="ARBA" id="ARBA00004651"/>
    </source>
</evidence>
<dbReference type="GO" id="GO:0008121">
    <property type="term" value="F:quinol-cytochrome-c reductase activity"/>
    <property type="evidence" value="ECO:0007669"/>
    <property type="project" value="UniProtKB-UniRule"/>
</dbReference>
<dbReference type="Pfam" id="PF13442">
    <property type="entry name" value="Cytochrome_CBB3"/>
    <property type="match status" value="2"/>
</dbReference>
<dbReference type="EMBL" id="PVUE01000010">
    <property type="protein sequence ID" value="PRZ41357.1"/>
    <property type="molecule type" value="Genomic_DNA"/>
</dbReference>
<feature type="domain" description="Cytochrome c" evidence="21">
    <location>
        <begin position="85"/>
        <end position="165"/>
    </location>
</feature>
<gene>
    <name evidence="22" type="ORF">CLV47_11084</name>
</gene>
<feature type="domain" description="Cytochrome c" evidence="21">
    <location>
        <begin position="180"/>
        <end position="258"/>
    </location>
</feature>
<proteinExistence type="predicted"/>
<dbReference type="PANTHER" id="PTHR33751:SF13">
    <property type="entry name" value="CYTOCHROME BC1 COMPLEX CYTOCHROME C SUBUNIT"/>
    <property type="match status" value="1"/>
</dbReference>
<dbReference type="InterPro" id="IPR036909">
    <property type="entry name" value="Cyt_c-like_dom_sf"/>
</dbReference>
<dbReference type="InterPro" id="IPR009152">
    <property type="entry name" value="bc1_cytC-su"/>
</dbReference>
<keyword evidence="4 17" id="KW-0813">Transport</keyword>
<evidence type="ECO:0000256" key="14">
    <source>
        <dbReference type="ARBA" id="ARBA00023004"/>
    </source>
</evidence>
<dbReference type="PIRSF" id="PIRSF000007">
    <property type="entry name" value="Ubiq_cycred_cyc"/>
    <property type="match status" value="1"/>
</dbReference>
<comment type="subunit">
    <text evidence="17">The cytochrome bc1 complex is composed of a cytochrome b (QcrB), the Rieske iron-sulfur protein (QcrA) and a diheme cytochrome c (QcrC) subunit.</text>
</comment>
<evidence type="ECO:0000256" key="6">
    <source>
        <dbReference type="ARBA" id="ARBA00022617"/>
    </source>
</evidence>
<organism evidence="22 23">
    <name type="scientific">Antricoccus suffuscus</name>
    <dbReference type="NCBI Taxonomy" id="1629062"/>
    <lineage>
        <taxon>Bacteria</taxon>
        <taxon>Bacillati</taxon>
        <taxon>Actinomycetota</taxon>
        <taxon>Actinomycetes</taxon>
        <taxon>Geodermatophilales</taxon>
        <taxon>Antricoccaceae</taxon>
        <taxon>Antricoccus</taxon>
    </lineage>
</organism>
<evidence type="ECO:0000256" key="7">
    <source>
        <dbReference type="ARBA" id="ARBA00022660"/>
    </source>
</evidence>
<name>A0A2T0ZYN2_9ACTN</name>
<keyword evidence="5 17" id="KW-1003">Cell membrane</keyword>
<feature type="compositionally biased region" description="Polar residues" evidence="20">
    <location>
        <begin position="1"/>
        <end position="11"/>
    </location>
</feature>
<dbReference type="GO" id="GO:0005886">
    <property type="term" value="C:plasma membrane"/>
    <property type="evidence" value="ECO:0007669"/>
    <property type="project" value="UniProtKB-SubCell"/>
</dbReference>
<evidence type="ECO:0000259" key="21">
    <source>
        <dbReference type="PROSITE" id="PS51007"/>
    </source>
</evidence>
<reference evidence="22 23" key="1">
    <citation type="submission" date="2018-03" db="EMBL/GenBank/DDBJ databases">
        <title>Genomic Encyclopedia of Archaeal and Bacterial Type Strains, Phase II (KMG-II): from individual species to whole genera.</title>
        <authorList>
            <person name="Goeker M."/>
        </authorList>
    </citation>
    <scope>NUCLEOTIDE SEQUENCE [LARGE SCALE GENOMIC DNA]</scope>
    <source>
        <strain evidence="22 23">DSM 100065</strain>
    </source>
</reference>
<dbReference type="AlphaFoldDB" id="A0A2T0ZYN2"/>
<feature type="region of interest" description="Disordered" evidence="20">
    <location>
        <begin position="1"/>
        <end position="50"/>
    </location>
</feature>
<sequence length="299" mass="31233">MATTHNSSNDKQTGDRQGVSTMTDTADTQSAPPSAASSANKRRTGRKSKVRRAAALLGALAVVGGMYSYATPSNAETNASASQAEMMKTGQGIYDKTCITCHGANLEGVKDRGPSLLGVGAAAVYFQVSTGRMPMTRQEAQTIRKPAKFGHDDTLALAAYIGQYGGPAIPEVSKESIKNANLAEGGELFRLNCASCHNFVGQGGALSSGKFAPSLKHATPVDIYSAMLTGPQNMPVFSPNQLTDEQKVNIIAYVESLQKTTDPGGASIGRTGPVPEGLVIWLGGISFMLICTVWIAGKS</sequence>
<dbReference type="EC" id="7.1.1.8" evidence="2 17"/>
<evidence type="ECO:0000256" key="8">
    <source>
        <dbReference type="ARBA" id="ARBA00022692"/>
    </source>
</evidence>
<protein>
    <recommendedName>
        <fullName evidence="3 17">Cytochrome bc1 complex cytochrome c subunit</fullName>
        <ecNumber evidence="2 17">7.1.1.8</ecNumber>
    </recommendedName>
</protein>
<comment type="subcellular location">
    <subcellularLocation>
        <location evidence="1 17">Cell membrane</location>
        <topology evidence="1 17">Multi-pass membrane protein</topology>
    </subcellularLocation>
</comment>
<dbReference type="InterPro" id="IPR009056">
    <property type="entry name" value="Cyt_c-like_dom"/>
</dbReference>
<evidence type="ECO:0000256" key="11">
    <source>
        <dbReference type="ARBA" id="ARBA00022967"/>
    </source>
</evidence>
<feature type="transmembrane region" description="Helical" evidence="17">
    <location>
        <begin position="278"/>
        <end position="297"/>
    </location>
</feature>
<feature type="binding site" description="axial binding residue" evidence="19">
    <location>
        <position position="197"/>
    </location>
    <ligand>
        <name>heme c</name>
        <dbReference type="ChEBI" id="CHEBI:61717"/>
        <label>2</label>
    </ligand>
    <ligandPart>
        <name>Fe</name>
        <dbReference type="ChEBI" id="CHEBI:18248"/>
    </ligandPart>
</feature>
<accession>A0A2T0ZYN2</accession>
<feature type="binding site" description="covalent" evidence="18">
    <location>
        <position position="193"/>
    </location>
    <ligand>
        <name>heme c</name>
        <dbReference type="ChEBI" id="CHEBI:61717"/>
        <label>2</label>
    </ligand>
</feature>
<feature type="binding site" description="axial binding residue" evidence="19">
    <location>
        <position position="102"/>
    </location>
    <ligand>
        <name>heme c</name>
        <dbReference type="ChEBI" id="CHEBI:61717"/>
        <label>1</label>
    </ligand>
    <ligandPart>
        <name>Fe</name>
        <dbReference type="ChEBI" id="CHEBI:18248"/>
    </ligandPart>
</feature>
<evidence type="ECO:0000256" key="10">
    <source>
        <dbReference type="ARBA" id="ARBA00022737"/>
    </source>
</evidence>
<keyword evidence="14 17" id="KW-0408">Iron</keyword>
<comment type="PTM">
    <text evidence="18">Binds 2 heme c groups covalently per subunit.</text>
</comment>
<evidence type="ECO:0000256" key="17">
    <source>
        <dbReference type="PIRNR" id="PIRNR000007"/>
    </source>
</evidence>
<keyword evidence="7 17" id="KW-0679">Respiratory chain</keyword>
<evidence type="ECO:0000256" key="4">
    <source>
        <dbReference type="ARBA" id="ARBA00022448"/>
    </source>
</evidence>
<feature type="binding site" description="covalent" evidence="18">
    <location>
        <position position="101"/>
    </location>
    <ligand>
        <name>heme c</name>
        <dbReference type="ChEBI" id="CHEBI:61717"/>
        <label>1</label>
    </ligand>
</feature>
<evidence type="ECO:0000313" key="22">
    <source>
        <dbReference type="EMBL" id="PRZ41357.1"/>
    </source>
</evidence>
<keyword evidence="23" id="KW-1185">Reference proteome</keyword>
<dbReference type="PROSITE" id="PS51007">
    <property type="entry name" value="CYTC"/>
    <property type="match status" value="2"/>
</dbReference>
<keyword evidence="8 17" id="KW-0812">Transmembrane</keyword>
<dbReference type="GO" id="GO:0005506">
    <property type="term" value="F:iron ion binding"/>
    <property type="evidence" value="ECO:0007669"/>
    <property type="project" value="UniProtKB-UniRule"/>
</dbReference>
<feature type="transmembrane region" description="Helical" evidence="17">
    <location>
        <begin position="50"/>
        <end position="70"/>
    </location>
</feature>
<keyword evidence="15 17" id="KW-0472">Membrane</keyword>
<evidence type="ECO:0000256" key="9">
    <source>
        <dbReference type="ARBA" id="ARBA00022723"/>
    </source>
</evidence>
<keyword evidence="13 17" id="KW-1133">Transmembrane helix</keyword>
<keyword evidence="11 17" id="KW-1278">Translocase</keyword>
<feature type="binding site" description="covalent" evidence="18">
    <location>
        <position position="98"/>
    </location>
    <ligand>
        <name>heme c</name>
        <dbReference type="ChEBI" id="CHEBI:61717"/>
        <label>1</label>
    </ligand>
</feature>